<reference evidence="2" key="1">
    <citation type="submission" date="2019-10" db="EMBL/GenBank/DDBJ databases">
        <authorList>
            <person name="Soares A.E.R."/>
            <person name="Aleixo A."/>
            <person name="Schneider P."/>
            <person name="Miyaki C.Y."/>
            <person name="Schneider M.P."/>
            <person name="Mello C."/>
            <person name="Vasconcelos A.T.R."/>
        </authorList>
    </citation>
    <scope>NUCLEOTIDE SEQUENCE</scope>
    <source>
        <tissue evidence="2">Muscle</tissue>
    </source>
</reference>
<comment type="caution">
    <text evidence="2">The sequence shown here is derived from an EMBL/GenBank/DDBJ whole genome shotgun (WGS) entry which is preliminary data.</text>
</comment>
<dbReference type="EMBL" id="WHWB01033386">
    <property type="protein sequence ID" value="KAJ7420220.1"/>
    <property type="molecule type" value="Genomic_DNA"/>
</dbReference>
<gene>
    <name evidence="2" type="ORF">WISP_49402</name>
</gene>
<protein>
    <submittedName>
        <fullName evidence="2">Uncharacterized protein</fullName>
    </submittedName>
</protein>
<keyword evidence="3" id="KW-1185">Reference proteome</keyword>
<sequence>MGKWEEPNQIETQELGIDECDNQWVRTEAESGRSSGHVAADCTSNMRQGDPSMEPPWLGLVVNKLQLGPAGTSPDSSLTSGGMPEQVSAAVTTAVGGWGEWDTSGWGHAGPGRDNAHA</sequence>
<evidence type="ECO:0000313" key="3">
    <source>
        <dbReference type="Proteomes" id="UP001145742"/>
    </source>
</evidence>
<evidence type="ECO:0000313" key="2">
    <source>
        <dbReference type="EMBL" id="KAJ7420220.1"/>
    </source>
</evidence>
<name>A0ABQ9DIP4_9PASS</name>
<feature type="region of interest" description="Disordered" evidence="1">
    <location>
        <begin position="28"/>
        <end position="55"/>
    </location>
</feature>
<feature type="region of interest" description="Disordered" evidence="1">
    <location>
        <begin position="97"/>
        <end position="118"/>
    </location>
</feature>
<proteinExistence type="predicted"/>
<evidence type="ECO:0000256" key="1">
    <source>
        <dbReference type="SAM" id="MobiDB-lite"/>
    </source>
</evidence>
<accession>A0ABQ9DIP4</accession>
<organism evidence="2 3">
    <name type="scientific">Willisornis vidua</name>
    <name type="common">Xingu scale-backed antbird</name>
    <dbReference type="NCBI Taxonomy" id="1566151"/>
    <lineage>
        <taxon>Eukaryota</taxon>
        <taxon>Metazoa</taxon>
        <taxon>Chordata</taxon>
        <taxon>Craniata</taxon>
        <taxon>Vertebrata</taxon>
        <taxon>Euteleostomi</taxon>
        <taxon>Archelosauria</taxon>
        <taxon>Archosauria</taxon>
        <taxon>Dinosauria</taxon>
        <taxon>Saurischia</taxon>
        <taxon>Theropoda</taxon>
        <taxon>Coelurosauria</taxon>
        <taxon>Aves</taxon>
        <taxon>Neognathae</taxon>
        <taxon>Neoaves</taxon>
        <taxon>Telluraves</taxon>
        <taxon>Australaves</taxon>
        <taxon>Passeriformes</taxon>
        <taxon>Thamnophilidae</taxon>
        <taxon>Willisornis</taxon>
    </lineage>
</organism>
<dbReference type="Proteomes" id="UP001145742">
    <property type="component" value="Unassembled WGS sequence"/>
</dbReference>